<dbReference type="PANTHER" id="PTHR42647">
    <property type="entry name" value="SBP (S-RIBONUCLEASE BINDING PROTEIN) FAMILY PROTEIN"/>
    <property type="match status" value="1"/>
</dbReference>
<reference evidence="4" key="1">
    <citation type="submission" date="2014-09" db="EMBL/GenBank/DDBJ databases">
        <authorList>
            <person name="Magalhaes I.L.F."/>
            <person name="Oliveira U."/>
            <person name="Santos F.R."/>
            <person name="Vidigal T.H.D.A."/>
            <person name="Brescovit A.D."/>
            <person name="Santos A.J."/>
        </authorList>
    </citation>
    <scope>NUCLEOTIDE SEQUENCE</scope>
    <source>
        <tissue evidence="4">Shoot tissue taken approximately 20 cm above the soil surface</tissue>
    </source>
</reference>
<dbReference type="GO" id="GO:0008270">
    <property type="term" value="F:zinc ion binding"/>
    <property type="evidence" value="ECO:0007669"/>
    <property type="project" value="UniProtKB-KW"/>
</dbReference>
<keyword evidence="1" id="KW-0479">Metal-binding</keyword>
<evidence type="ECO:0000256" key="1">
    <source>
        <dbReference type="ARBA" id="ARBA00022723"/>
    </source>
</evidence>
<protein>
    <submittedName>
        <fullName evidence="4">Uncharacterized protein</fullName>
    </submittedName>
</protein>
<dbReference type="EMBL" id="GBRH01241894">
    <property type="protein sequence ID" value="JAD56001.1"/>
    <property type="molecule type" value="Transcribed_RNA"/>
</dbReference>
<dbReference type="PANTHER" id="PTHR42647:SF72">
    <property type="entry name" value="EF-HAND CALCIUM-BINDING DOMAIN-CONTAINING PROTEIN 4A"/>
    <property type="match status" value="1"/>
</dbReference>
<evidence type="ECO:0000313" key="4">
    <source>
        <dbReference type="EMBL" id="JAD56001.1"/>
    </source>
</evidence>
<evidence type="ECO:0000256" key="3">
    <source>
        <dbReference type="ARBA" id="ARBA00022833"/>
    </source>
</evidence>
<accession>A0A0A9AY03</accession>
<reference evidence="4" key="2">
    <citation type="journal article" date="2015" name="Data Brief">
        <title>Shoot transcriptome of the giant reed, Arundo donax.</title>
        <authorList>
            <person name="Barrero R.A."/>
            <person name="Guerrero F.D."/>
            <person name="Moolhuijzen P."/>
            <person name="Goolsby J.A."/>
            <person name="Tidwell J."/>
            <person name="Bellgard S.E."/>
            <person name="Bellgard M.I."/>
        </authorList>
    </citation>
    <scope>NUCLEOTIDE SEQUENCE</scope>
    <source>
        <tissue evidence="4">Shoot tissue taken approximately 20 cm above the soil surface</tissue>
    </source>
</reference>
<keyword evidence="3" id="KW-0862">Zinc</keyword>
<organism evidence="4">
    <name type="scientific">Arundo donax</name>
    <name type="common">Giant reed</name>
    <name type="synonym">Donax arundinaceus</name>
    <dbReference type="NCBI Taxonomy" id="35708"/>
    <lineage>
        <taxon>Eukaryota</taxon>
        <taxon>Viridiplantae</taxon>
        <taxon>Streptophyta</taxon>
        <taxon>Embryophyta</taxon>
        <taxon>Tracheophyta</taxon>
        <taxon>Spermatophyta</taxon>
        <taxon>Magnoliopsida</taxon>
        <taxon>Liliopsida</taxon>
        <taxon>Poales</taxon>
        <taxon>Poaceae</taxon>
        <taxon>PACMAD clade</taxon>
        <taxon>Arundinoideae</taxon>
        <taxon>Arundineae</taxon>
        <taxon>Arundo</taxon>
    </lineage>
</organism>
<evidence type="ECO:0000256" key="2">
    <source>
        <dbReference type="ARBA" id="ARBA00022771"/>
    </source>
</evidence>
<sequence length="193" mass="20180">MAVQARHLSHAFPHDLHGDRAMADATAGGSLSLDESAGCVSAAAGIGDTTVLGDLPRSELTCNYGFEPRKRVVLPPTAGMQGLVPLPVGDVQSRAPASGAPSISGREANGASVSGELLSRLISQGMEIDALIRLESERMRAGLEEARRRHSRALLAAAEHAASGRLRVAEDELGGALRRNADLEEKARQMGAE</sequence>
<proteinExistence type="predicted"/>
<dbReference type="AlphaFoldDB" id="A0A0A9AY03"/>
<dbReference type="GO" id="GO:0004842">
    <property type="term" value="F:ubiquitin-protein transferase activity"/>
    <property type="evidence" value="ECO:0007669"/>
    <property type="project" value="TreeGrafter"/>
</dbReference>
<keyword evidence="2" id="KW-0863">Zinc-finger</keyword>
<name>A0A0A9AY03_ARUDO</name>